<dbReference type="EMBL" id="JRFU01000135">
    <property type="protein sequence ID" value="PWE86029.1"/>
    <property type="molecule type" value="Genomic_DNA"/>
</dbReference>
<sequence>MNNIKVKLVEAHQSQLKNFDVKKELQSVQEYVNGLEIELENRTVFLVCIQGNYDDFGKRTNTVFVIINNCGKAIRELHGVIKVKSCILHTVQFAKATIDFDEAFMGKIENNEGMLVHLNIPTRGLNQNKIFKSTELEVEFTDVRVTYVDE</sequence>
<evidence type="ECO:0000313" key="1">
    <source>
        <dbReference type="EMBL" id="PWE86029.1"/>
    </source>
</evidence>
<dbReference type="AlphaFoldDB" id="A0A2V1JPD8"/>
<name>A0A2V1JPD8_EUBRA</name>
<comment type="caution">
    <text evidence="1">The sequence shown here is derived from an EMBL/GenBank/DDBJ whole genome shotgun (WGS) entry which is preliminary data.</text>
</comment>
<reference evidence="1 2" key="1">
    <citation type="submission" date="2014-09" db="EMBL/GenBank/DDBJ databases">
        <title>Butyrate-producing bacteria isolated from human gut.</title>
        <authorList>
            <person name="Zhang Q."/>
            <person name="Zhao L."/>
        </authorList>
    </citation>
    <scope>NUCLEOTIDE SEQUENCE [LARGE SCALE GENOMIC DNA]</scope>
    <source>
        <strain evidence="1 2">21</strain>
    </source>
</reference>
<proteinExistence type="predicted"/>
<dbReference type="OrthoDB" id="2970847at2"/>
<protein>
    <submittedName>
        <fullName evidence="1">Uncharacterized protein</fullName>
    </submittedName>
</protein>
<dbReference type="RefSeq" id="WP_109216251.1">
    <property type="nucleotide sequence ID" value="NZ_CABMEW010000009.1"/>
</dbReference>
<dbReference type="Proteomes" id="UP000245288">
    <property type="component" value="Unassembled WGS sequence"/>
</dbReference>
<gene>
    <name evidence="1" type="ORF">LG34_12335</name>
</gene>
<keyword evidence="2" id="KW-1185">Reference proteome</keyword>
<evidence type="ECO:0000313" key="2">
    <source>
        <dbReference type="Proteomes" id="UP000245288"/>
    </source>
</evidence>
<accession>A0A2V1JPD8</accession>
<organism evidence="1 2">
    <name type="scientific">Eubacterium ramulus</name>
    <dbReference type="NCBI Taxonomy" id="39490"/>
    <lineage>
        <taxon>Bacteria</taxon>
        <taxon>Bacillati</taxon>
        <taxon>Bacillota</taxon>
        <taxon>Clostridia</taxon>
        <taxon>Eubacteriales</taxon>
        <taxon>Eubacteriaceae</taxon>
        <taxon>Eubacterium</taxon>
    </lineage>
</organism>